<accession>A0A2I0I1R9</accession>
<organism evidence="3 4">
    <name type="scientific">Punica granatum</name>
    <name type="common">Pomegranate</name>
    <dbReference type="NCBI Taxonomy" id="22663"/>
    <lineage>
        <taxon>Eukaryota</taxon>
        <taxon>Viridiplantae</taxon>
        <taxon>Streptophyta</taxon>
        <taxon>Embryophyta</taxon>
        <taxon>Tracheophyta</taxon>
        <taxon>Spermatophyta</taxon>
        <taxon>Magnoliopsida</taxon>
        <taxon>eudicotyledons</taxon>
        <taxon>Gunneridae</taxon>
        <taxon>Pentapetalae</taxon>
        <taxon>rosids</taxon>
        <taxon>malvids</taxon>
        <taxon>Myrtales</taxon>
        <taxon>Lythraceae</taxon>
        <taxon>Punica</taxon>
    </lineage>
</organism>
<dbReference type="EMBL" id="PGOL01004260">
    <property type="protein sequence ID" value="PKI37915.1"/>
    <property type="molecule type" value="Genomic_DNA"/>
</dbReference>
<keyword evidence="1" id="KW-0175">Coiled coil</keyword>
<evidence type="ECO:0000313" key="4">
    <source>
        <dbReference type="Proteomes" id="UP000233551"/>
    </source>
</evidence>
<sequence length="96" mass="10863">MTEVAETTRSHADEGGSMMVDDWATHDIQPIEVPGDEVGEEEATNLVQERNKLRAQCLEYEKSEKELNEKLSCLMTELEEAQAEYARLLDEAKSFA</sequence>
<keyword evidence="4" id="KW-1185">Reference proteome</keyword>
<proteinExistence type="predicted"/>
<evidence type="ECO:0000313" key="3">
    <source>
        <dbReference type="EMBL" id="PKI37915.1"/>
    </source>
</evidence>
<dbReference type="AlphaFoldDB" id="A0A2I0I1R9"/>
<evidence type="ECO:0000256" key="2">
    <source>
        <dbReference type="SAM" id="MobiDB-lite"/>
    </source>
</evidence>
<gene>
    <name evidence="3" type="ORF">CRG98_041690</name>
</gene>
<evidence type="ECO:0000256" key="1">
    <source>
        <dbReference type="SAM" id="Coils"/>
    </source>
</evidence>
<reference evidence="3 4" key="1">
    <citation type="submission" date="2017-11" db="EMBL/GenBank/DDBJ databases">
        <title>De-novo sequencing of pomegranate (Punica granatum L.) genome.</title>
        <authorList>
            <person name="Akparov Z."/>
            <person name="Amiraslanov A."/>
            <person name="Hajiyeva S."/>
            <person name="Abbasov M."/>
            <person name="Kaur K."/>
            <person name="Hamwieh A."/>
            <person name="Solovyev V."/>
            <person name="Salamov A."/>
            <person name="Braich B."/>
            <person name="Kosarev P."/>
            <person name="Mahmoud A."/>
            <person name="Hajiyev E."/>
            <person name="Babayeva S."/>
            <person name="Izzatullayeva V."/>
            <person name="Mammadov A."/>
            <person name="Mammadov A."/>
            <person name="Sharifova S."/>
            <person name="Ojaghi J."/>
            <person name="Eynullazada K."/>
            <person name="Bayramov B."/>
            <person name="Abdulazimova A."/>
            <person name="Shahmuradov I."/>
        </authorList>
    </citation>
    <scope>NUCLEOTIDE SEQUENCE [LARGE SCALE GENOMIC DNA]</scope>
    <source>
        <strain evidence="4">cv. AG2017</strain>
        <tissue evidence="3">Leaf</tissue>
    </source>
</reference>
<dbReference type="Proteomes" id="UP000233551">
    <property type="component" value="Unassembled WGS sequence"/>
</dbReference>
<protein>
    <submittedName>
        <fullName evidence="3">Uncharacterized protein</fullName>
    </submittedName>
</protein>
<dbReference type="STRING" id="22663.A0A2I0I1R9"/>
<feature type="coiled-coil region" evidence="1">
    <location>
        <begin position="43"/>
        <end position="91"/>
    </location>
</feature>
<name>A0A2I0I1R9_PUNGR</name>
<comment type="caution">
    <text evidence="3">The sequence shown here is derived from an EMBL/GenBank/DDBJ whole genome shotgun (WGS) entry which is preliminary data.</text>
</comment>
<feature type="compositionally biased region" description="Basic and acidic residues" evidence="2">
    <location>
        <begin position="1"/>
        <end position="14"/>
    </location>
</feature>
<feature type="region of interest" description="Disordered" evidence="2">
    <location>
        <begin position="1"/>
        <end position="22"/>
    </location>
</feature>